<accession>A0A3B0WW84</accession>
<organism evidence="1">
    <name type="scientific">hydrothermal vent metagenome</name>
    <dbReference type="NCBI Taxonomy" id="652676"/>
    <lineage>
        <taxon>unclassified sequences</taxon>
        <taxon>metagenomes</taxon>
        <taxon>ecological metagenomes</taxon>
    </lineage>
</organism>
<protein>
    <submittedName>
        <fullName evidence="1">Probable Co/Zn/Cd efflux system membrane fusion protein</fullName>
    </submittedName>
</protein>
<dbReference type="AlphaFoldDB" id="A0A3B0WW84"/>
<proteinExistence type="predicted"/>
<name>A0A3B0WW84_9ZZZZ</name>
<feature type="non-terminal residue" evidence="1">
    <location>
        <position position="75"/>
    </location>
</feature>
<dbReference type="EMBL" id="UOFG01000094">
    <property type="protein sequence ID" value="VAW59731.1"/>
    <property type="molecule type" value="Genomic_DNA"/>
</dbReference>
<reference evidence="1" key="1">
    <citation type="submission" date="2018-06" db="EMBL/GenBank/DDBJ databases">
        <authorList>
            <person name="Zhirakovskaya E."/>
        </authorList>
    </citation>
    <scope>NUCLEOTIDE SEQUENCE</scope>
</reference>
<sequence length="75" mass="7754">MSKNIMVVAVIMLAAGLGGGYWLGGGGQSTGSGNVAKTADTSAEDDRKLLFYRNPMNPSVTSPVPAKDAMGMDYI</sequence>
<gene>
    <name evidence="1" type="ORF">MNBD_GAMMA11-1518</name>
</gene>
<evidence type="ECO:0000313" key="1">
    <source>
        <dbReference type="EMBL" id="VAW59731.1"/>
    </source>
</evidence>